<organism evidence="2 3">
    <name type="scientific">Haladaptatus litoreus</name>
    <dbReference type="NCBI Taxonomy" id="553468"/>
    <lineage>
        <taxon>Archaea</taxon>
        <taxon>Methanobacteriati</taxon>
        <taxon>Methanobacteriota</taxon>
        <taxon>Stenosarchaea group</taxon>
        <taxon>Halobacteria</taxon>
        <taxon>Halobacteriales</taxon>
        <taxon>Haladaptataceae</taxon>
        <taxon>Haladaptatus</taxon>
    </lineage>
</organism>
<dbReference type="OrthoDB" id="120213at2157"/>
<dbReference type="InterPro" id="IPR051908">
    <property type="entry name" value="Ribosomal_N-acetyltransferase"/>
</dbReference>
<dbReference type="Gene3D" id="3.40.630.30">
    <property type="match status" value="1"/>
</dbReference>
<keyword evidence="2" id="KW-0808">Transferase</keyword>
<dbReference type="GO" id="GO:1990189">
    <property type="term" value="F:protein N-terminal-serine acetyltransferase activity"/>
    <property type="evidence" value="ECO:0007669"/>
    <property type="project" value="TreeGrafter"/>
</dbReference>
<dbReference type="RefSeq" id="WP_076431279.1">
    <property type="nucleotide sequence ID" value="NZ_FTNO01000003.1"/>
</dbReference>
<sequence>MSSNLFPVSIESERLRYEPLHESVDALDLYEYHRSGELDAVLRLLRERPHATPKETVEALAESRDAWESSDRATYAIHKKDGGEFVGVSELWLEWEKRKVSFGVWIREPFWGRGYSDERAGAMLYVAFDRLDLDLVSIEHEPENDQSKRSIGKYVETYGGQFDGVLRNGLPAGDFGGPRDLHLYSISKSQWRENVSADETSGYLVTDGR</sequence>
<evidence type="ECO:0000313" key="3">
    <source>
        <dbReference type="Proteomes" id="UP000186914"/>
    </source>
</evidence>
<accession>A0A1N7D0U4</accession>
<dbReference type="Pfam" id="PF13302">
    <property type="entry name" value="Acetyltransf_3"/>
    <property type="match status" value="1"/>
</dbReference>
<dbReference type="AlphaFoldDB" id="A0A1N7D0U4"/>
<reference evidence="3" key="1">
    <citation type="submission" date="2017-01" db="EMBL/GenBank/DDBJ databases">
        <authorList>
            <person name="Varghese N."/>
            <person name="Submissions S."/>
        </authorList>
    </citation>
    <scope>NUCLEOTIDE SEQUENCE [LARGE SCALE GENOMIC DNA]</scope>
    <source>
        <strain evidence="3">CGMCC 1.7737</strain>
    </source>
</reference>
<keyword evidence="3" id="KW-1185">Reference proteome</keyword>
<dbReference type="PANTHER" id="PTHR43441:SF11">
    <property type="entry name" value="RIBOSOMAL-PROTEIN-SERINE ACETYLTRANSFERASE"/>
    <property type="match status" value="1"/>
</dbReference>
<dbReference type="EMBL" id="FTNO01000003">
    <property type="protein sequence ID" value="SIR69325.1"/>
    <property type="molecule type" value="Genomic_DNA"/>
</dbReference>
<dbReference type="SUPFAM" id="SSF55729">
    <property type="entry name" value="Acyl-CoA N-acyltransferases (Nat)"/>
    <property type="match status" value="1"/>
</dbReference>
<gene>
    <name evidence="2" type="ORF">SAMN05421858_3384</name>
</gene>
<evidence type="ECO:0000313" key="2">
    <source>
        <dbReference type="EMBL" id="SIR69325.1"/>
    </source>
</evidence>
<dbReference type="GO" id="GO:0005737">
    <property type="term" value="C:cytoplasm"/>
    <property type="evidence" value="ECO:0007669"/>
    <property type="project" value="TreeGrafter"/>
</dbReference>
<dbReference type="GO" id="GO:0008999">
    <property type="term" value="F:protein-N-terminal-alanine acetyltransferase activity"/>
    <property type="evidence" value="ECO:0007669"/>
    <property type="project" value="TreeGrafter"/>
</dbReference>
<protein>
    <submittedName>
        <fullName evidence="2">Protein N-acetyltransferase, RimJ/RimL family</fullName>
    </submittedName>
</protein>
<name>A0A1N7D0U4_9EURY</name>
<proteinExistence type="predicted"/>
<dbReference type="InterPro" id="IPR016181">
    <property type="entry name" value="Acyl_CoA_acyltransferase"/>
</dbReference>
<evidence type="ECO:0000259" key="1">
    <source>
        <dbReference type="Pfam" id="PF13302"/>
    </source>
</evidence>
<dbReference type="InterPro" id="IPR000182">
    <property type="entry name" value="GNAT_dom"/>
</dbReference>
<dbReference type="Proteomes" id="UP000186914">
    <property type="component" value="Unassembled WGS sequence"/>
</dbReference>
<dbReference type="PANTHER" id="PTHR43441">
    <property type="entry name" value="RIBOSOMAL-PROTEIN-SERINE ACETYLTRANSFERASE"/>
    <property type="match status" value="1"/>
</dbReference>
<feature type="domain" description="N-acetyltransferase" evidence="1">
    <location>
        <begin position="14"/>
        <end position="152"/>
    </location>
</feature>